<evidence type="ECO:0000256" key="9">
    <source>
        <dbReference type="SAM" id="Phobius"/>
    </source>
</evidence>
<dbReference type="Proteomes" id="UP000708208">
    <property type="component" value="Unassembled WGS sequence"/>
</dbReference>
<keyword evidence="4 9" id="KW-0812">Transmembrane</keyword>
<keyword evidence="5 9" id="KW-1133">Transmembrane helix</keyword>
<dbReference type="EMBL" id="CAJVCH010002576">
    <property type="protein sequence ID" value="CAG7644933.1"/>
    <property type="molecule type" value="Genomic_DNA"/>
</dbReference>
<comment type="similarity">
    <text evidence="2">Belongs to the glutamate-gated ion channel (TC 1.A.10.1) family.</text>
</comment>
<evidence type="ECO:0000256" key="7">
    <source>
        <dbReference type="ARBA" id="ARBA00023170"/>
    </source>
</evidence>
<name>A0A8J2NG57_9HEXA</name>
<evidence type="ECO:0000256" key="4">
    <source>
        <dbReference type="ARBA" id="ARBA00022692"/>
    </source>
</evidence>
<feature type="transmembrane region" description="Helical" evidence="9">
    <location>
        <begin position="184"/>
        <end position="204"/>
    </location>
</feature>
<evidence type="ECO:0000259" key="10">
    <source>
        <dbReference type="Pfam" id="PF00060"/>
    </source>
</evidence>
<evidence type="ECO:0000313" key="11">
    <source>
        <dbReference type="EMBL" id="CAG7644933.1"/>
    </source>
</evidence>
<sequence>MELDSLKKVAPPENSILAWRLHHVFSSIQLQEITIWLPLTFEDLDLLEDVPGKFQNVSMKAAGVPFDTLNPFLLETRTLNDSFKFTGGFELEIINCLADTLNFSIIPIRGKHYVGLGKNGSLTGIGAQVATGEADISITSHEYIPYRQNKISYLHSTYSSPINAYIVRLPGSSFRDVFFNCCDVHIWLFLMVFWVLSSILTRGFSWLKHRLGKISENDEYVGNDAIVFVTGAACQQGWYVSPDSVSMRLIVLASFITHIVFYAAFTATLVSVLSADQQLIHSSHDLTKYRYKMYSDGTALAADYIAQKLEGKSMNDSSLSNRTISTIDAFKKIYSEKAGLISFSEFVYPQLKVYLESGSNSEQSETKCEEKICKDIQQLLVTRVPLKQGFFLQKHSPLKPYFNQKIVLLLERGIRHRFLTIFFRKSVGQCGKAPAEPVPIEFKDIWTAIMILCIGYVFSTTILLAERFLSCFSKKYLTLNARIRSQPDLFKVERENSEIGRHEIINKPGKQFE</sequence>
<feature type="transmembrane region" description="Helical" evidence="9">
    <location>
        <begin position="249"/>
        <end position="273"/>
    </location>
</feature>
<proteinExistence type="inferred from homology"/>
<evidence type="ECO:0000256" key="8">
    <source>
        <dbReference type="ARBA" id="ARBA00023180"/>
    </source>
</evidence>
<evidence type="ECO:0000256" key="5">
    <source>
        <dbReference type="ARBA" id="ARBA00022989"/>
    </source>
</evidence>
<keyword evidence="3" id="KW-1003">Cell membrane</keyword>
<comment type="caution">
    <text evidence="11">The sequence shown here is derived from an EMBL/GenBank/DDBJ whole genome shotgun (WGS) entry which is preliminary data.</text>
</comment>
<dbReference type="InterPro" id="IPR001320">
    <property type="entry name" value="Iontro_rcpt_C"/>
</dbReference>
<protein>
    <recommendedName>
        <fullName evidence="10">Ionotropic glutamate receptor C-terminal domain-containing protein</fullName>
    </recommendedName>
</protein>
<gene>
    <name evidence="11" type="ORF">AFUS01_LOCUS532</name>
</gene>
<keyword evidence="8" id="KW-0325">Glycoprotein</keyword>
<dbReference type="InterPro" id="IPR052192">
    <property type="entry name" value="Insect_Ionotropic_Sensory_Rcpt"/>
</dbReference>
<feature type="transmembrane region" description="Helical" evidence="9">
    <location>
        <begin position="445"/>
        <end position="465"/>
    </location>
</feature>
<keyword evidence="7" id="KW-0675">Receptor</keyword>
<reference evidence="11" key="1">
    <citation type="submission" date="2021-06" db="EMBL/GenBank/DDBJ databases">
        <authorList>
            <person name="Hodson N. C."/>
            <person name="Mongue J. A."/>
            <person name="Jaron S. K."/>
        </authorList>
    </citation>
    <scope>NUCLEOTIDE SEQUENCE</scope>
</reference>
<comment type="subcellular location">
    <subcellularLocation>
        <location evidence="1">Cell membrane</location>
        <topology evidence="1">Multi-pass membrane protein</topology>
    </subcellularLocation>
</comment>
<keyword evidence="6 9" id="KW-0472">Membrane</keyword>
<keyword evidence="12" id="KW-1185">Reference proteome</keyword>
<feature type="domain" description="Ionotropic glutamate receptor C-terminal" evidence="10">
    <location>
        <begin position="184"/>
        <end position="455"/>
    </location>
</feature>
<dbReference type="PANTHER" id="PTHR42643">
    <property type="entry name" value="IONOTROPIC RECEPTOR 20A-RELATED"/>
    <property type="match status" value="1"/>
</dbReference>
<dbReference type="GO" id="GO:0005886">
    <property type="term" value="C:plasma membrane"/>
    <property type="evidence" value="ECO:0007669"/>
    <property type="project" value="UniProtKB-SubCell"/>
</dbReference>
<evidence type="ECO:0000256" key="2">
    <source>
        <dbReference type="ARBA" id="ARBA00008685"/>
    </source>
</evidence>
<evidence type="ECO:0000256" key="6">
    <source>
        <dbReference type="ARBA" id="ARBA00023136"/>
    </source>
</evidence>
<evidence type="ECO:0000313" key="12">
    <source>
        <dbReference type="Proteomes" id="UP000708208"/>
    </source>
</evidence>
<dbReference type="GO" id="GO:0050906">
    <property type="term" value="P:detection of stimulus involved in sensory perception"/>
    <property type="evidence" value="ECO:0007669"/>
    <property type="project" value="UniProtKB-ARBA"/>
</dbReference>
<evidence type="ECO:0000256" key="1">
    <source>
        <dbReference type="ARBA" id="ARBA00004651"/>
    </source>
</evidence>
<dbReference type="OrthoDB" id="6117597at2759"/>
<dbReference type="AlphaFoldDB" id="A0A8J2NG57"/>
<dbReference type="PANTHER" id="PTHR42643:SF30">
    <property type="entry name" value="IONOTROPIC RECEPTOR 40A-RELATED"/>
    <property type="match status" value="1"/>
</dbReference>
<dbReference type="Pfam" id="PF00060">
    <property type="entry name" value="Lig_chan"/>
    <property type="match status" value="1"/>
</dbReference>
<organism evidence="11 12">
    <name type="scientific">Allacma fusca</name>
    <dbReference type="NCBI Taxonomy" id="39272"/>
    <lineage>
        <taxon>Eukaryota</taxon>
        <taxon>Metazoa</taxon>
        <taxon>Ecdysozoa</taxon>
        <taxon>Arthropoda</taxon>
        <taxon>Hexapoda</taxon>
        <taxon>Collembola</taxon>
        <taxon>Symphypleona</taxon>
        <taxon>Sminthuridae</taxon>
        <taxon>Allacma</taxon>
    </lineage>
</organism>
<accession>A0A8J2NG57</accession>
<dbReference type="GO" id="GO:0015276">
    <property type="term" value="F:ligand-gated monoatomic ion channel activity"/>
    <property type="evidence" value="ECO:0007669"/>
    <property type="project" value="InterPro"/>
</dbReference>
<evidence type="ECO:0000256" key="3">
    <source>
        <dbReference type="ARBA" id="ARBA00022475"/>
    </source>
</evidence>